<dbReference type="InterPro" id="IPR018510">
    <property type="entry name" value="DAP_epimerase_AS"/>
</dbReference>
<feature type="active site" description="Proton donor" evidence="9">
    <location>
        <position position="79"/>
    </location>
</feature>
<protein>
    <recommendedName>
        <fullName evidence="3 9">Diaminopimelate epimerase</fullName>
        <shortName evidence="9">DAP epimerase</shortName>
        <ecNumber evidence="3 9">5.1.1.7</ecNumber>
    </recommendedName>
    <alternativeName>
        <fullName evidence="9">PLP-independent amino acid racemase</fullName>
    </alternativeName>
</protein>
<keyword evidence="12" id="KW-1185">Reference proteome</keyword>
<feature type="site" description="Could be important to modulate the pK values of the two catalytic cysteine residues" evidence="9">
    <location>
        <position position="219"/>
    </location>
</feature>
<name>A0A2L2X8K7_9FIRM</name>
<comment type="pathway">
    <text evidence="1 9">Amino-acid biosynthesis; L-lysine biosynthesis via DAP pathway; DL-2,6-diaminopimelate from LL-2,6-diaminopimelate: step 1/1.</text>
</comment>
<dbReference type="Gene3D" id="3.10.310.10">
    <property type="entry name" value="Diaminopimelate Epimerase, Chain A, domain 1"/>
    <property type="match status" value="2"/>
</dbReference>
<keyword evidence="6 9" id="KW-0457">Lysine biosynthesis</keyword>
<dbReference type="NCBIfam" id="TIGR00652">
    <property type="entry name" value="DapF"/>
    <property type="match status" value="1"/>
</dbReference>
<evidence type="ECO:0000256" key="1">
    <source>
        <dbReference type="ARBA" id="ARBA00005196"/>
    </source>
</evidence>
<evidence type="ECO:0000256" key="4">
    <source>
        <dbReference type="ARBA" id="ARBA00022490"/>
    </source>
</evidence>
<dbReference type="SUPFAM" id="SSF54506">
    <property type="entry name" value="Diaminopimelate epimerase-like"/>
    <property type="match status" value="1"/>
</dbReference>
<evidence type="ECO:0000313" key="11">
    <source>
        <dbReference type="EMBL" id="GBF32557.1"/>
    </source>
</evidence>
<evidence type="ECO:0000256" key="2">
    <source>
        <dbReference type="ARBA" id="ARBA00010219"/>
    </source>
</evidence>
<feature type="binding site" evidence="9">
    <location>
        <position position="201"/>
    </location>
    <ligand>
        <name>substrate</name>
    </ligand>
</feature>
<evidence type="ECO:0000256" key="7">
    <source>
        <dbReference type="ARBA" id="ARBA00023235"/>
    </source>
</evidence>
<organism evidence="11 12">
    <name type="scientific">Desulfocucumis palustris</name>
    <dbReference type="NCBI Taxonomy" id="1898651"/>
    <lineage>
        <taxon>Bacteria</taxon>
        <taxon>Bacillati</taxon>
        <taxon>Bacillota</taxon>
        <taxon>Clostridia</taxon>
        <taxon>Eubacteriales</taxon>
        <taxon>Desulfocucumaceae</taxon>
        <taxon>Desulfocucumis</taxon>
    </lineage>
</organism>
<evidence type="ECO:0000256" key="8">
    <source>
        <dbReference type="ARBA" id="ARBA00051712"/>
    </source>
</evidence>
<feature type="binding site" evidence="9">
    <location>
        <begin position="229"/>
        <end position="230"/>
    </location>
    <ligand>
        <name>substrate</name>
    </ligand>
</feature>
<keyword evidence="5 9" id="KW-0028">Amino-acid biosynthesis</keyword>
<accession>A0A2L2X8K7</accession>
<sequence length="285" mass="31125">MIAIKFVKFHGLGNDFVIVDALEESGLPENREELPGLARDVCHRRFGVGADGLILIKKSDKADIYMQIINSDGSEPEMCGNGIRCVAKYVYDAGIVPRRQIRVETLAGIILPEIITDDHKAAMVKVDMGQPGLERSDIPMLGPAGRVVGEPLEHRGEIFRVTAVSMGNPHCVIFVDDVQAVPLYQLGPELEVHPAFPRKANIEFVQVLNQGEVIMRVWERGAGYTMACGTGACAAGVASCLNGYTGRKVMVHLQAGPLEIEWSVNNHVYMTGPARKVFTGDYPLE</sequence>
<feature type="binding site" evidence="9">
    <location>
        <begin position="219"/>
        <end position="220"/>
    </location>
    <ligand>
        <name>substrate</name>
    </ligand>
</feature>
<evidence type="ECO:0000256" key="3">
    <source>
        <dbReference type="ARBA" id="ARBA00013080"/>
    </source>
</evidence>
<comment type="caution">
    <text evidence="9">Lacks conserved residue(s) required for the propagation of feature annotation.</text>
</comment>
<comment type="similarity">
    <text evidence="2 9">Belongs to the diaminopimelate epimerase family.</text>
</comment>
<dbReference type="PANTHER" id="PTHR31689">
    <property type="entry name" value="DIAMINOPIMELATE EPIMERASE, CHLOROPLASTIC"/>
    <property type="match status" value="1"/>
</dbReference>
<dbReference type="Proteomes" id="UP000239549">
    <property type="component" value="Unassembled WGS sequence"/>
</dbReference>
<dbReference type="PANTHER" id="PTHR31689:SF0">
    <property type="entry name" value="DIAMINOPIMELATE EPIMERASE"/>
    <property type="match status" value="1"/>
</dbReference>
<dbReference type="GO" id="GO:0008837">
    <property type="term" value="F:diaminopimelate epimerase activity"/>
    <property type="evidence" value="ECO:0007669"/>
    <property type="project" value="UniProtKB-UniRule"/>
</dbReference>
<evidence type="ECO:0000256" key="10">
    <source>
        <dbReference type="PROSITE-ProRule" id="PRU10125"/>
    </source>
</evidence>
<feature type="binding site" evidence="9">
    <location>
        <begin position="80"/>
        <end position="81"/>
    </location>
    <ligand>
        <name>substrate</name>
    </ligand>
</feature>
<evidence type="ECO:0000256" key="9">
    <source>
        <dbReference type="HAMAP-Rule" id="MF_00197"/>
    </source>
</evidence>
<proteinExistence type="inferred from homology"/>
<dbReference type="GO" id="GO:0009089">
    <property type="term" value="P:lysine biosynthetic process via diaminopimelate"/>
    <property type="evidence" value="ECO:0007669"/>
    <property type="project" value="UniProtKB-UniRule"/>
</dbReference>
<dbReference type="AlphaFoldDB" id="A0A2L2X8K7"/>
<dbReference type="EC" id="5.1.1.7" evidence="3 9"/>
<dbReference type="InterPro" id="IPR001653">
    <property type="entry name" value="DAP_epimerase_DapF"/>
</dbReference>
<feature type="binding site" evidence="9">
    <location>
        <position position="14"/>
    </location>
    <ligand>
        <name>substrate</name>
    </ligand>
</feature>
<evidence type="ECO:0000313" key="12">
    <source>
        <dbReference type="Proteomes" id="UP000239549"/>
    </source>
</evidence>
<comment type="subcellular location">
    <subcellularLocation>
        <location evidence="9">Cytoplasm</location>
    </subcellularLocation>
</comment>
<keyword evidence="4 9" id="KW-0963">Cytoplasm</keyword>
<dbReference type="PROSITE" id="PS01326">
    <property type="entry name" value="DAP_EPIMERASE"/>
    <property type="match status" value="1"/>
</dbReference>
<comment type="caution">
    <text evidence="11">The sequence shown here is derived from an EMBL/GenBank/DDBJ whole genome shotgun (WGS) entry which is preliminary data.</text>
</comment>
<evidence type="ECO:0000256" key="6">
    <source>
        <dbReference type="ARBA" id="ARBA00023154"/>
    </source>
</evidence>
<feature type="site" description="Could be important to modulate the pK values of the two catalytic cysteine residues" evidence="9">
    <location>
        <position position="170"/>
    </location>
</feature>
<feature type="active site" description="Proton acceptor" evidence="9">
    <location>
        <position position="228"/>
    </location>
</feature>
<dbReference type="GO" id="GO:0005829">
    <property type="term" value="C:cytosol"/>
    <property type="evidence" value="ECO:0007669"/>
    <property type="project" value="TreeGrafter"/>
</dbReference>
<reference evidence="12" key="1">
    <citation type="submission" date="2018-02" db="EMBL/GenBank/DDBJ databases">
        <title>Genome sequence of Desulfocucumis palustris strain NAW-5.</title>
        <authorList>
            <person name="Watanabe M."/>
            <person name="Kojima H."/>
            <person name="Fukui M."/>
        </authorList>
    </citation>
    <scope>NUCLEOTIDE SEQUENCE [LARGE SCALE GENOMIC DNA]</scope>
    <source>
        <strain evidence="12">NAW-5</strain>
    </source>
</reference>
<comment type="function">
    <text evidence="9">Catalyzes the stereoinversion of LL-2,6-diaminopimelate (L,L-DAP) to meso-diaminopimelate (meso-DAP), a precursor of L-lysine and an essential component of the bacterial peptidoglycan.</text>
</comment>
<comment type="catalytic activity">
    <reaction evidence="8 9">
        <text>(2S,6S)-2,6-diaminopimelate = meso-2,6-diaminopimelate</text>
        <dbReference type="Rhea" id="RHEA:15393"/>
        <dbReference type="ChEBI" id="CHEBI:57609"/>
        <dbReference type="ChEBI" id="CHEBI:57791"/>
        <dbReference type="EC" id="5.1.1.7"/>
    </reaction>
</comment>
<dbReference type="EMBL" id="BFAV01000042">
    <property type="protein sequence ID" value="GBF32557.1"/>
    <property type="molecule type" value="Genomic_DNA"/>
</dbReference>
<feature type="binding site" evidence="9">
    <location>
        <position position="168"/>
    </location>
    <ligand>
        <name>substrate</name>
    </ligand>
</feature>
<dbReference type="HAMAP" id="MF_00197">
    <property type="entry name" value="DAP_epimerase"/>
    <property type="match status" value="1"/>
</dbReference>
<dbReference type="UniPathway" id="UPA00034">
    <property type="reaction ID" value="UER00025"/>
</dbReference>
<dbReference type="Pfam" id="PF01678">
    <property type="entry name" value="DAP_epimerase"/>
    <property type="match status" value="2"/>
</dbReference>
<evidence type="ECO:0000256" key="5">
    <source>
        <dbReference type="ARBA" id="ARBA00022605"/>
    </source>
</evidence>
<feature type="binding site" evidence="9">
    <location>
        <position position="70"/>
    </location>
    <ligand>
        <name>substrate</name>
    </ligand>
</feature>
<feature type="active site" evidence="10">
    <location>
        <position position="79"/>
    </location>
</feature>
<keyword evidence="7 9" id="KW-0413">Isomerase</keyword>
<gene>
    <name evidence="9" type="primary">dapF</name>
    <name evidence="11" type="ORF">DCCM_0753</name>
</gene>
<comment type="subunit">
    <text evidence="9">Homodimer.</text>
</comment>
<dbReference type="FunFam" id="3.10.310.10:FF:000001">
    <property type="entry name" value="Diaminopimelate epimerase"/>
    <property type="match status" value="1"/>
</dbReference>